<dbReference type="InterPro" id="IPR032790">
    <property type="entry name" value="GDE_C"/>
</dbReference>
<keyword evidence="5" id="KW-1185">Reference proteome</keyword>
<comment type="caution">
    <text evidence="4">The sequence shown here is derived from an EMBL/GenBank/DDBJ whole genome shotgun (WGS) entry which is preliminary data.</text>
</comment>
<dbReference type="PANTHER" id="PTHR10569:SF2">
    <property type="entry name" value="GLYCOGEN DEBRANCHING ENZYME"/>
    <property type="match status" value="1"/>
</dbReference>
<dbReference type="SUPFAM" id="SSF48208">
    <property type="entry name" value="Six-hairpin glycosidases"/>
    <property type="match status" value="1"/>
</dbReference>
<feature type="domain" description="Glycogen debranching enzyme C-terminal" evidence="2">
    <location>
        <begin position="297"/>
        <end position="659"/>
    </location>
</feature>
<dbReference type="InterPro" id="IPR012341">
    <property type="entry name" value="6hp_glycosidase-like_sf"/>
</dbReference>
<feature type="domain" description="Glycogen debranching enzyme bacterial and archaeal type N-terminal" evidence="3">
    <location>
        <begin position="25"/>
        <end position="245"/>
    </location>
</feature>
<protein>
    <submittedName>
        <fullName evidence="4">Glycogen debranching protein</fullName>
    </submittedName>
</protein>
<evidence type="ECO:0000256" key="1">
    <source>
        <dbReference type="SAM" id="MobiDB-lite"/>
    </source>
</evidence>
<dbReference type="RefSeq" id="WP_169069433.1">
    <property type="nucleotide sequence ID" value="NZ_JAZKUC010000001.1"/>
</dbReference>
<reference evidence="4" key="1">
    <citation type="submission" date="2019-03" db="EMBL/GenBank/DDBJ databases">
        <title>Metabolic reconstructions from genomes of highly enriched 'Candidatus Accumulibacter' and 'Candidatus Competibacter' bioreactor populations.</title>
        <authorList>
            <person name="Annavajhala M.K."/>
            <person name="Welles L."/>
            <person name="Abbas B."/>
            <person name="Sorokin D."/>
            <person name="Park H."/>
            <person name="Van Loosdrecht M."/>
            <person name="Chandran K."/>
        </authorList>
    </citation>
    <scope>NUCLEOTIDE SEQUENCE</scope>
    <source>
        <strain evidence="4">SBR_L</strain>
    </source>
</reference>
<proteinExistence type="predicted"/>
<dbReference type="InterPro" id="IPR010401">
    <property type="entry name" value="AGL/Gdb1"/>
</dbReference>
<accession>A0ABX1T7V0</accession>
<sequence length="693" mass="75398">MTIQLPTVVRFGREVCGQPDQAERREWWLANGRGAYAAGTVAGSLTRRYHGLLVAPLQPPLGRYLVFAKADATLIDGEQRTPLFTNRWGDGTIAPAGYVHIESFRLQGRMPVWRFAVGDVSIEQRVWMEHGADTTYVAFRMLSGKTAQRKLTLQVALLVNARDHHGSSRPGDFEPLIEADDRQLGIRHPNWFTLYLKAAGGSIAARHDWCEHFDLPLERERGLPDRDNHLCVGEATLDLSGGEWVGVVASLDADASSDLQVAMARALARDASCLQRARDQVPELAAAPGWVDQLIVAADSFIFARPTLGAPDGESVIAGYPWFGDWGRDTMIALPGLALATGRADTAARILRTFARFVDRGMLPNVFPGVGDSAEYNTVDAALWYLEAWRAYVEASGDLSGLREVFPVLREIVDWHVRGTRYGIGLDAGDGLLRAGEAGVQLTWMDAKIGDWVVTPRIGKPVEINALWFNALASMSEFAERLDEPATPYRALADAARAGFQRFVMAGNGGLFDVLDGPAGDDASLRPNQILAVSLPHSPLSPAAQAVVVRRVGRALLTSYGLRSLDPAHHDFQPQYRGGVWERDGSYHQGPVWGWLLGHYALAEYRVRGDAPAAQQLLEALHDHLLDAGLGTVSEIFDGAPPHTPRGAPSQAWSVACALEAWWRLARAQRQSAAQASTRNTGPIGSAATEAAG</sequence>
<evidence type="ECO:0000259" key="2">
    <source>
        <dbReference type="Pfam" id="PF06202"/>
    </source>
</evidence>
<dbReference type="Gene3D" id="1.50.10.10">
    <property type="match status" value="1"/>
</dbReference>
<feature type="region of interest" description="Disordered" evidence="1">
    <location>
        <begin position="673"/>
        <end position="693"/>
    </location>
</feature>
<dbReference type="Pfam" id="PF12439">
    <property type="entry name" value="GDE_N"/>
    <property type="match status" value="1"/>
</dbReference>
<evidence type="ECO:0000313" key="4">
    <source>
        <dbReference type="EMBL" id="NMQ04488.1"/>
    </source>
</evidence>
<name>A0ABX1T7V0_9PROT</name>
<gene>
    <name evidence="4" type="ORF">E4Q08_04045</name>
</gene>
<organism evidence="4 5">
    <name type="scientific">Candidatus Accumulibacter contiguus</name>
    <dbReference type="NCBI Taxonomy" id="2954381"/>
    <lineage>
        <taxon>Bacteria</taxon>
        <taxon>Pseudomonadati</taxon>
        <taxon>Pseudomonadota</taxon>
        <taxon>Betaproteobacteria</taxon>
        <taxon>Candidatus Accumulibacter</taxon>
    </lineage>
</organism>
<dbReference type="InterPro" id="IPR008928">
    <property type="entry name" value="6-hairpin_glycosidase_sf"/>
</dbReference>
<dbReference type="Proteomes" id="UP000886469">
    <property type="component" value="Unassembled WGS sequence"/>
</dbReference>
<dbReference type="InterPro" id="IPR024742">
    <property type="entry name" value="Glycogen_debranch_N"/>
</dbReference>
<dbReference type="PANTHER" id="PTHR10569">
    <property type="entry name" value="GLYCOGEN DEBRANCHING ENZYME"/>
    <property type="match status" value="1"/>
</dbReference>
<dbReference type="Pfam" id="PF06202">
    <property type="entry name" value="GDE_C"/>
    <property type="match status" value="1"/>
</dbReference>
<evidence type="ECO:0000259" key="3">
    <source>
        <dbReference type="Pfam" id="PF12439"/>
    </source>
</evidence>
<dbReference type="EMBL" id="SPMX01000008">
    <property type="protein sequence ID" value="NMQ04488.1"/>
    <property type="molecule type" value="Genomic_DNA"/>
</dbReference>
<evidence type="ECO:0000313" key="5">
    <source>
        <dbReference type="Proteomes" id="UP000886469"/>
    </source>
</evidence>